<dbReference type="EMBL" id="FNAN01000004">
    <property type="protein sequence ID" value="SDE31694.1"/>
    <property type="molecule type" value="Genomic_DNA"/>
</dbReference>
<sequence>MKEKIRHIIAGKVIEQGQIKTRMRSLAAIDKLSKEIQNYYLDRLRNLDEDIETLKRMLKQLNQ</sequence>
<name>A0A1G7BX61_9BACT</name>
<organism evidence="1 2">
    <name type="scientific">Dyadobacter soli</name>
    <dbReference type="NCBI Taxonomy" id="659014"/>
    <lineage>
        <taxon>Bacteria</taxon>
        <taxon>Pseudomonadati</taxon>
        <taxon>Bacteroidota</taxon>
        <taxon>Cytophagia</taxon>
        <taxon>Cytophagales</taxon>
        <taxon>Spirosomataceae</taxon>
        <taxon>Dyadobacter</taxon>
    </lineage>
</organism>
<reference evidence="2" key="1">
    <citation type="submission" date="2016-10" db="EMBL/GenBank/DDBJ databases">
        <authorList>
            <person name="Varghese N."/>
            <person name="Submissions S."/>
        </authorList>
    </citation>
    <scope>NUCLEOTIDE SEQUENCE [LARGE SCALE GENOMIC DNA]</scope>
    <source>
        <strain evidence="2">DSM 25329</strain>
    </source>
</reference>
<protein>
    <submittedName>
        <fullName evidence="1">Uncharacterized protein</fullName>
    </submittedName>
</protein>
<keyword evidence="2" id="KW-1185">Reference proteome</keyword>
<evidence type="ECO:0000313" key="2">
    <source>
        <dbReference type="Proteomes" id="UP000198748"/>
    </source>
</evidence>
<proteinExistence type="predicted"/>
<dbReference type="Proteomes" id="UP000198748">
    <property type="component" value="Unassembled WGS sequence"/>
</dbReference>
<dbReference type="RefSeq" id="WP_090148268.1">
    <property type="nucleotide sequence ID" value="NZ_FNAN01000004.1"/>
</dbReference>
<dbReference type="AlphaFoldDB" id="A0A1G7BX61"/>
<accession>A0A1G7BX61</accession>
<dbReference type="OrthoDB" id="964984at2"/>
<gene>
    <name evidence="1" type="ORF">SAMN04487996_104337</name>
</gene>
<evidence type="ECO:0000313" key="1">
    <source>
        <dbReference type="EMBL" id="SDE31694.1"/>
    </source>
</evidence>
<dbReference type="STRING" id="659014.SAMN04487996_104337"/>